<name>A0A0W0R183_9GAMM</name>
<dbReference type="EMBL" id="LR134414">
    <property type="protein sequence ID" value="VEH81917.1"/>
    <property type="molecule type" value="Genomic_DNA"/>
</dbReference>
<dbReference type="STRING" id="45056.Lade_2072"/>
<dbReference type="GO" id="GO:0005829">
    <property type="term" value="C:cytosol"/>
    <property type="evidence" value="ECO:0007669"/>
    <property type="project" value="TreeGrafter"/>
</dbReference>
<protein>
    <submittedName>
        <fullName evidence="3">Conserved exported protein</fullName>
    </submittedName>
</protein>
<dbReference type="InterPro" id="IPR036255">
    <property type="entry name" value="YgfB-like_sf"/>
</dbReference>
<evidence type="ECO:0000313" key="3">
    <source>
        <dbReference type="EMBL" id="VEH81917.1"/>
    </source>
</evidence>
<evidence type="ECO:0000313" key="5">
    <source>
        <dbReference type="Proteomes" id="UP000281170"/>
    </source>
</evidence>
<keyword evidence="4" id="KW-1185">Reference proteome</keyword>
<dbReference type="PATRIC" id="fig|45056.6.peg.2142"/>
<keyword evidence="3" id="KW-0614">Plasmid</keyword>
<dbReference type="Proteomes" id="UP000054859">
    <property type="component" value="Unassembled WGS sequence"/>
</dbReference>
<dbReference type="AlphaFoldDB" id="A0A0W0R183"/>
<evidence type="ECO:0000313" key="4">
    <source>
        <dbReference type="Proteomes" id="UP000054859"/>
    </source>
</evidence>
<dbReference type="KEGG" id="ladl:NCTC12735_00097"/>
<dbReference type="PANTHER" id="PTHR37528:SF1">
    <property type="entry name" value="UPF0149 PROTEIN YGFB"/>
    <property type="match status" value="1"/>
</dbReference>
<dbReference type="Pfam" id="PF03695">
    <property type="entry name" value="UPF0149"/>
    <property type="match status" value="1"/>
</dbReference>
<dbReference type="Proteomes" id="UP000281170">
    <property type="component" value="Plasmid 5"/>
</dbReference>
<reference evidence="2 4" key="1">
    <citation type="submission" date="2015-11" db="EMBL/GenBank/DDBJ databases">
        <title>Identification of large and diverse effector repertoires of 38 Legionella species.</title>
        <authorList>
            <person name="Burstein D."/>
            <person name="Amaro F."/>
            <person name="Zusman T."/>
            <person name="Lifshitz Z."/>
            <person name="Cohen O."/>
            <person name="Gilbert J.A."/>
            <person name="Pupko T."/>
            <person name="Shuman H.A."/>
            <person name="Segal G."/>
        </authorList>
    </citation>
    <scope>NUCLEOTIDE SEQUENCE [LARGE SCALE GENOMIC DNA]</scope>
    <source>
        <strain evidence="2 4">1762-AUS-E</strain>
    </source>
</reference>
<dbReference type="InterPro" id="IPR011978">
    <property type="entry name" value="YgfB-like"/>
</dbReference>
<comment type="similarity">
    <text evidence="1">Belongs to the UPF0149 family.</text>
</comment>
<dbReference type="EMBL" id="LNKA01000019">
    <property type="protein sequence ID" value="KTC64778.1"/>
    <property type="molecule type" value="Genomic_DNA"/>
</dbReference>
<evidence type="ECO:0000313" key="2">
    <source>
        <dbReference type="EMBL" id="KTC64778.1"/>
    </source>
</evidence>
<proteinExistence type="inferred from homology"/>
<dbReference type="SUPFAM" id="SSF101327">
    <property type="entry name" value="YgfB-like"/>
    <property type="match status" value="1"/>
</dbReference>
<gene>
    <name evidence="2" type="ORF">Lade_2072</name>
    <name evidence="3" type="ORF">NCTC12735_00097</name>
</gene>
<sequence>MVAILDYPSKSVIIGKFSNEIAMSNIIPEHLPNYEEFLTHIDGLDLPYSGSEVHGVMCGYLCTGASNEGENYIRALVNNTKNSTKKEALMALFSVYAISYQQLINFDFEFELLLPDEGYPLVARAQAFSEWCQGFTQGVALSGFTASQLSEEEAVEALRHISEFAELDYESLDVSEDDEKALLEVSEYTRLAVLQIFNDIKNTLTPNSENSH</sequence>
<organism evidence="2 4">
    <name type="scientific">Legionella adelaidensis</name>
    <dbReference type="NCBI Taxonomy" id="45056"/>
    <lineage>
        <taxon>Bacteria</taxon>
        <taxon>Pseudomonadati</taxon>
        <taxon>Pseudomonadota</taxon>
        <taxon>Gammaproteobacteria</taxon>
        <taxon>Legionellales</taxon>
        <taxon>Legionellaceae</taxon>
        <taxon>Legionella</taxon>
    </lineage>
</organism>
<dbReference type="Gene3D" id="1.20.120.740">
    <property type="entry name" value="YgfB uncharacterised protein family UPF0149, PF03695"/>
    <property type="match status" value="1"/>
</dbReference>
<dbReference type="PANTHER" id="PTHR37528">
    <property type="entry name" value="UPF0149 PROTEIN YGFB"/>
    <property type="match status" value="1"/>
</dbReference>
<reference evidence="3 5" key="2">
    <citation type="submission" date="2018-12" db="EMBL/GenBank/DDBJ databases">
        <authorList>
            <consortium name="Pathogen Informatics"/>
        </authorList>
    </citation>
    <scope>NUCLEOTIDE SEQUENCE [LARGE SCALE GENOMIC DNA]</scope>
    <source>
        <strain evidence="3 5">NCTC12735</strain>
        <plasmid evidence="5">5</plasmid>
    </source>
</reference>
<evidence type="ECO:0000256" key="1">
    <source>
        <dbReference type="ARBA" id="ARBA00038308"/>
    </source>
</evidence>
<geneLocation type="plasmid" evidence="3 5">
    <name>5</name>
</geneLocation>
<accession>A0A0W0R183</accession>